<feature type="region of interest" description="Disordered" evidence="1">
    <location>
        <begin position="20"/>
        <end position="43"/>
    </location>
</feature>
<dbReference type="EMBL" id="JARAKH010001838">
    <property type="protein sequence ID" value="KAK8372530.1"/>
    <property type="molecule type" value="Genomic_DNA"/>
</dbReference>
<accession>A0AAW0SB41</accession>
<gene>
    <name evidence="2" type="ORF">O3P69_010942</name>
</gene>
<organism evidence="2 3">
    <name type="scientific">Scylla paramamosain</name>
    <name type="common">Mud crab</name>
    <dbReference type="NCBI Taxonomy" id="85552"/>
    <lineage>
        <taxon>Eukaryota</taxon>
        <taxon>Metazoa</taxon>
        <taxon>Ecdysozoa</taxon>
        <taxon>Arthropoda</taxon>
        <taxon>Crustacea</taxon>
        <taxon>Multicrustacea</taxon>
        <taxon>Malacostraca</taxon>
        <taxon>Eumalacostraca</taxon>
        <taxon>Eucarida</taxon>
        <taxon>Decapoda</taxon>
        <taxon>Pleocyemata</taxon>
        <taxon>Brachyura</taxon>
        <taxon>Eubrachyura</taxon>
        <taxon>Portunoidea</taxon>
        <taxon>Portunidae</taxon>
        <taxon>Portuninae</taxon>
        <taxon>Scylla</taxon>
    </lineage>
</organism>
<evidence type="ECO:0000313" key="3">
    <source>
        <dbReference type="Proteomes" id="UP001487740"/>
    </source>
</evidence>
<sequence length="74" mass="8647">METQAANYNRLYSCYEGLPHKVHQEKDPSGHQRKAASDPGRHTEVREQLLDMTEKKSHVYLGGIQTMHYRTFED</sequence>
<reference evidence="2 3" key="1">
    <citation type="submission" date="2023-03" db="EMBL/GenBank/DDBJ databases">
        <title>High-quality genome of Scylla paramamosain provides insights in environmental adaptation.</title>
        <authorList>
            <person name="Zhang L."/>
        </authorList>
    </citation>
    <scope>NUCLEOTIDE SEQUENCE [LARGE SCALE GENOMIC DNA]</scope>
    <source>
        <strain evidence="2">LZ_2023a</strain>
        <tissue evidence="2">Muscle</tissue>
    </source>
</reference>
<evidence type="ECO:0000256" key="1">
    <source>
        <dbReference type="SAM" id="MobiDB-lite"/>
    </source>
</evidence>
<protein>
    <submittedName>
        <fullName evidence="2">Uncharacterized protein</fullName>
    </submittedName>
</protein>
<dbReference type="Proteomes" id="UP001487740">
    <property type="component" value="Unassembled WGS sequence"/>
</dbReference>
<dbReference type="AlphaFoldDB" id="A0AAW0SB41"/>
<evidence type="ECO:0000313" key="2">
    <source>
        <dbReference type="EMBL" id="KAK8372530.1"/>
    </source>
</evidence>
<name>A0AAW0SB41_SCYPA</name>
<proteinExistence type="predicted"/>
<comment type="caution">
    <text evidence="2">The sequence shown here is derived from an EMBL/GenBank/DDBJ whole genome shotgun (WGS) entry which is preliminary data.</text>
</comment>
<keyword evidence="3" id="KW-1185">Reference proteome</keyword>